<reference evidence="2 4" key="2">
    <citation type="submission" date="2023-12" db="EMBL/GenBank/DDBJ databases">
        <title>Characterization of antibiotic resistance in Aeromonas spp. in hospital effluent.</title>
        <authorList>
            <person name="Negoseki B.R.S."/>
            <person name="Krul D."/>
            <person name="Siqueira A.C."/>
            <person name="Almeida M."/>
            <person name="Mesa D."/>
            <person name="Conte D."/>
            <person name="Dalla-Costa L.M."/>
        </authorList>
    </citation>
    <scope>NUCLEOTIDE SEQUENCE [LARGE SCALE GENOMIC DNA]</scope>
    <source>
        <strain evidence="2 4">36v</strain>
    </source>
</reference>
<dbReference type="AlphaFoldDB" id="A0A839CYI0"/>
<evidence type="ECO:0000313" key="2">
    <source>
        <dbReference type="EMBL" id="MEA9436752.1"/>
    </source>
</evidence>
<evidence type="ECO:0000313" key="3">
    <source>
        <dbReference type="Proteomes" id="UP001161704"/>
    </source>
</evidence>
<dbReference type="Proteomes" id="UP001161704">
    <property type="component" value="Unassembled WGS sequence"/>
</dbReference>
<proteinExistence type="predicted"/>
<dbReference type="Proteomes" id="UP001304847">
    <property type="component" value="Unassembled WGS sequence"/>
</dbReference>
<evidence type="ECO:0000313" key="1">
    <source>
        <dbReference type="EMBL" id="MDH1503506.1"/>
    </source>
</evidence>
<reference evidence="1" key="1">
    <citation type="submission" date="2022-09" db="EMBL/GenBank/DDBJ databases">
        <title>Intensive care unit water sources are persistently colonized with multi-drug resistant bacteria and are the site of extensive horizontal gene transfer of antibiotic resistance genes.</title>
        <authorList>
            <person name="Diorio-Toth L."/>
        </authorList>
    </citation>
    <scope>NUCLEOTIDE SEQUENCE</scope>
    <source>
        <strain evidence="1">GD03710</strain>
    </source>
</reference>
<gene>
    <name evidence="1" type="ORF">N5I20_00335</name>
    <name evidence="2" type="ORF">VCX44_13255</name>
</gene>
<sequence length="99" mass="10657">MNERILTCVYCGHEYPQDTPAHGSQVLTDHIKVCKAHPLRKAEADIALLRSALAGLIGVNTEAELRQMEGVMRSLPAPDADKAVSINAIHALLATITNS</sequence>
<dbReference type="EMBL" id="JAOCIZ010000001">
    <property type="protein sequence ID" value="MDH1503506.1"/>
    <property type="molecule type" value="Genomic_DNA"/>
</dbReference>
<organism evidence="1 3">
    <name type="scientific">Aeromonas caviae</name>
    <name type="common">Aeromonas punctata</name>
    <dbReference type="NCBI Taxonomy" id="648"/>
    <lineage>
        <taxon>Bacteria</taxon>
        <taxon>Pseudomonadati</taxon>
        <taxon>Pseudomonadota</taxon>
        <taxon>Gammaproteobacteria</taxon>
        <taxon>Aeromonadales</taxon>
        <taxon>Aeromonadaceae</taxon>
        <taxon>Aeromonas</taxon>
    </lineage>
</organism>
<evidence type="ECO:0000313" key="4">
    <source>
        <dbReference type="Proteomes" id="UP001304847"/>
    </source>
</evidence>
<name>A0A839CYI0_AERCA</name>
<dbReference type="RefSeq" id="WP_041205538.1">
    <property type="nucleotide sequence ID" value="NZ_AP025280.1"/>
</dbReference>
<accession>A0A839CYI0</accession>
<protein>
    <submittedName>
        <fullName evidence="1">Uncharacterized protein</fullName>
    </submittedName>
</protein>
<comment type="caution">
    <text evidence="1">The sequence shown here is derived from an EMBL/GenBank/DDBJ whole genome shotgun (WGS) entry which is preliminary data.</text>
</comment>
<keyword evidence="4" id="KW-1185">Reference proteome</keyword>
<dbReference type="EMBL" id="JAYGOJ010000067">
    <property type="protein sequence ID" value="MEA9436752.1"/>
    <property type="molecule type" value="Genomic_DNA"/>
</dbReference>